<comment type="caution">
    <text evidence="2">The sequence shown here is derived from an EMBL/GenBank/DDBJ whole genome shotgun (WGS) entry which is preliminary data.</text>
</comment>
<accession>A0ABS2FX86</accession>
<keyword evidence="3" id="KW-1185">Reference proteome</keyword>
<dbReference type="RefSeq" id="WP_204805033.1">
    <property type="nucleotide sequence ID" value="NZ_JACSNX010000019.1"/>
</dbReference>
<dbReference type="EMBL" id="JACSNX010000019">
    <property type="protein sequence ID" value="MBM6851948.1"/>
    <property type="molecule type" value="Genomic_DNA"/>
</dbReference>
<gene>
    <name evidence="2" type="ORF">H9X91_10925</name>
</gene>
<evidence type="ECO:0000259" key="1">
    <source>
        <dbReference type="Pfam" id="PF20097"/>
    </source>
</evidence>
<dbReference type="Proteomes" id="UP000719500">
    <property type="component" value="Unassembled WGS sequence"/>
</dbReference>
<protein>
    <recommendedName>
        <fullName evidence="1">DUF6487 domain-containing protein</fullName>
    </recommendedName>
</protein>
<evidence type="ECO:0000313" key="2">
    <source>
        <dbReference type="EMBL" id="MBM6851948.1"/>
    </source>
</evidence>
<sequence length="67" mass="7404">MNCPYCQKPMEAGYLSSGSPVFWSEAVSGLPVPTQRSDVPLGGKLGLVTRPRAFLCRNCRIVLTRYQ</sequence>
<evidence type="ECO:0000313" key="3">
    <source>
        <dbReference type="Proteomes" id="UP000719500"/>
    </source>
</evidence>
<reference evidence="2 3" key="1">
    <citation type="journal article" date="2021" name="Sci. Rep.">
        <title>The distribution of antibiotic resistance genes in chicken gut microbiota commensals.</title>
        <authorList>
            <person name="Juricova H."/>
            <person name="Matiasovicova J."/>
            <person name="Kubasova T."/>
            <person name="Cejkova D."/>
            <person name="Rychlik I."/>
        </authorList>
    </citation>
    <scope>NUCLEOTIDE SEQUENCE [LARGE SCALE GENOMIC DNA]</scope>
    <source>
        <strain evidence="2 3">An411</strain>
    </source>
</reference>
<organism evidence="2 3">
    <name type="scientific">Oscillibacter valericigenes</name>
    <dbReference type="NCBI Taxonomy" id="351091"/>
    <lineage>
        <taxon>Bacteria</taxon>
        <taxon>Bacillati</taxon>
        <taxon>Bacillota</taxon>
        <taxon>Clostridia</taxon>
        <taxon>Eubacteriales</taxon>
        <taxon>Oscillospiraceae</taxon>
        <taxon>Oscillibacter</taxon>
    </lineage>
</organism>
<feature type="domain" description="DUF6487" evidence="1">
    <location>
        <begin position="3"/>
        <end position="66"/>
    </location>
</feature>
<proteinExistence type="predicted"/>
<name>A0ABS2FX86_9FIRM</name>
<dbReference type="InterPro" id="IPR045504">
    <property type="entry name" value="DUF6487"/>
</dbReference>
<dbReference type="Pfam" id="PF20097">
    <property type="entry name" value="DUF6487"/>
    <property type="match status" value="1"/>
</dbReference>